<gene>
    <name evidence="2" type="ORF">SALB_04049</name>
</gene>
<sequence length="456" mass="51323">MLPPPNPGAHHSPEPMDVDGPEHHTQHDADHDVHMSDAEHDHDADHDRRPLPDREDPHQQRLGLEPDAEQQALRDHSPVHRIDLDHVHDQMHHWAEDGRLSNLMEESHQRLQAERAALKEGEQPPPTAFTHQELEHHLGDEFRRMNDGERMAVVATLARVSSDYHESQGVGHNPNHDSQPYADSGNRADGTPDPAKASDRPVSAQSREDAKPNFPPKYRKEGDAPSDIATLHERLTGKSKAKPNADEVHSIVNAIGRHKPDFSGKNYAVVEVTDHKGNTTYIVDSSVPADRSGVTPRHSERHLLDWVERQNSLKPDGQKYTVASLYTEREPCGSGQGHAHCSRLLDSHTSPTHGKPVYYSTTYRTDPEGLEARSEEREKQRKKYASQIEKANQIQDEGKRREQLKSISKTINNAVKKVESDAEKQMTGEMDRHLRVVGQLWAKSMTHIVPPQASSQ</sequence>
<comment type="caution">
    <text evidence="2">The sequence shown here is derived from an EMBL/GenBank/DDBJ whole genome shotgun (WGS) entry which is preliminary data.</text>
</comment>
<dbReference type="EMBL" id="BHXC01000006">
    <property type="protein sequence ID" value="GCB91326.1"/>
    <property type="molecule type" value="Genomic_DNA"/>
</dbReference>
<dbReference type="Proteomes" id="UP000288351">
    <property type="component" value="Unassembled WGS sequence"/>
</dbReference>
<feature type="compositionally biased region" description="Basic and acidic residues" evidence="1">
    <location>
        <begin position="365"/>
        <end position="378"/>
    </location>
</feature>
<dbReference type="AlphaFoldDB" id="A0A401R136"/>
<feature type="region of interest" description="Disordered" evidence="1">
    <location>
        <begin position="163"/>
        <end position="225"/>
    </location>
</feature>
<evidence type="ECO:0000256" key="1">
    <source>
        <dbReference type="SAM" id="MobiDB-lite"/>
    </source>
</evidence>
<name>A0A401R136_STRNR</name>
<feature type="compositionally biased region" description="Basic and acidic residues" evidence="1">
    <location>
        <begin position="20"/>
        <end position="59"/>
    </location>
</feature>
<evidence type="ECO:0000313" key="2">
    <source>
        <dbReference type="EMBL" id="GCB91326.1"/>
    </source>
</evidence>
<feature type="region of interest" description="Disordered" evidence="1">
    <location>
        <begin position="1"/>
        <end position="80"/>
    </location>
</feature>
<dbReference type="Pfam" id="PF14440">
    <property type="entry name" value="XOO_2897-deam"/>
    <property type="match status" value="1"/>
</dbReference>
<organism evidence="2 3">
    <name type="scientific">Streptomyces noursei</name>
    <name type="common">Streptomyces albulus</name>
    <dbReference type="NCBI Taxonomy" id="1971"/>
    <lineage>
        <taxon>Bacteria</taxon>
        <taxon>Bacillati</taxon>
        <taxon>Actinomycetota</taxon>
        <taxon>Actinomycetes</taxon>
        <taxon>Kitasatosporales</taxon>
        <taxon>Streptomycetaceae</taxon>
        <taxon>Streptomyces</taxon>
    </lineage>
</organism>
<accession>A0A401R136</accession>
<evidence type="ECO:0000313" key="3">
    <source>
        <dbReference type="Proteomes" id="UP000288351"/>
    </source>
</evidence>
<proteinExistence type="predicted"/>
<feature type="compositionally biased region" description="Basic and acidic residues" evidence="1">
    <location>
        <begin position="106"/>
        <end position="122"/>
    </location>
</feature>
<feature type="region of interest" description="Disordered" evidence="1">
    <location>
        <begin position="106"/>
        <end position="131"/>
    </location>
</feature>
<reference evidence="2 3" key="1">
    <citation type="journal article" date="2019" name="Microbiol. Resour. Announc.">
        <title>Draft Genome Sequence of the Most Traditional epsilon-Poly-l-Lysine Producer, Streptomyces albulus NBRC14147.</title>
        <authorList>
            <person name="Yamanaka K."/>
            <person name="Hamano Y."/>
        </authorList>
    </citation>
    <scope>NUCLEOTIDE SEQUENCE [LARGE SCALE GENOMIC DNA]</scope>
    <source>
        <strain evidence="2 3">NBRC 14147</strain>
    </source>
</reference>
<feature type="region of interest" description="Disordered" evidence="1">
    <location>
        <begin position="347"/>
        <end position="378"/>
    </location>
</feature>
<dbReference type="InterPro" id="IPR032722">
    <property type="entry name" value="Deaminase_XOO_2897"/>
</dbReference>
<protein>
    <submittedName>
        <fullName evidence="2">Uncharacterized protein</fullName>
    </submittedName>
</protein>